<keyword evidence="2" id="KW-1185">Reference proteome</keyword>
<name>A0A8S3UVC1_MYTED</name>
<dbReference type="EMBL" id="CAJPWZ010002879">
    <property type="protein sequence ID" value="CAG2246690.1"/>
    <property type="molecule type" value="Genomic_DNA"/>
</dbReference>
<evidence type="ECO:0000313" key="1">
    <source>
        <dbReference type="EMBL" id="CAG2246690.1"/>
    </source>
</evidence>
<accession>A0A8S3UVC1</accession>
<comment type="caution">
    <text evidence="1">The sequence shown here is derived from an EMBL/GenBank/DDBJ whole genome shotgun (WGS) entry which is preliminary data.</text>
</comment>
<dbReference type="OrthoDB" id="10382850at2759"/>
<proteinExistence type="predicted"/>
<gene>
    <name evidence="1" type="ORF">MEDL_58638</name>
</gene>
<dbReference type="Proteomes" id="UP000683360">
    <property type="component" value="Unassembled WGS sequence"/>
</dbReference>
<organism evidence="1 2">
    <name type="scientific">Mytilus edulis</name>
    <name type="common">Blue mussel</name>
    <dbReference type="NCBI Taxonomy" id="6550"/>
    <lineage>
        <taxon>Eukaryota</taxon>
        <taxon>Metazoa</taxon>
        <taxon>Spiralia</taxon>
        <taxon>Lophotrochozoa</taxon>
        <taxon>Mollusca</taxon>
        <taxon>Bivalvia</taxon>
        <taxon>Autobranchia</taxon>
        <taxon>Pteriomorphia</taxon>
        <taxon>Mytilida</taxon>
        <taxon>Mytiloidea</taxon>
        <taxon>Mytilidae</taxon>
        <taxon>Mytilinae</taxon>
        <taxon>Mytilus</taxon>
    </lineage>
</organism>
<protein>
    <submittedName>
        <fullName evidence="1">Uncharacterized protein</fullName>
    </submittedName>
</protein>
<evidence type="ECO:0000313" key="2">
    <source>
        <dbReference type="Proteomes" id="UP000683360"/>
    </source>
</evidence>
<dbReference type="AlphaFoldDB" id="A0A8S3UVC1"/>
<sequence>MLYTPNEASTVDYVLVSESILNQILYMRICNFIPALSNCHCLLEWSLSAKYCLKTDCDSVKTHKMSPGFIWSDDSLALFQDALFTAEIQQRLDEFLKLEPIDSQNAIDSASLELTDIIITAADISLKRRKAQTGKGVKHQKWFDCNLAYLRKKTI</sequence>
<reference evidence="1" key="1">
    <citation type="submission" date="2021-03" db="EMBL/GenBank/DDBJ databases">
        <authorList>
            <person name="Bekaert M."/>
        </authorList>
    </citation>
    <scope>NUCLEOTIDE SEQUENCE</scope>
</reference>